<feature type="compositionally biased region" description="Basic residues" evidence="1">
    <location>
        <begin position="220"/>
        <end position="236"/>
    </location>
</feature>
<evidence type="ECO:0000313" key="2">
    <source>
        <dbReference type="EMBL" id="MCK7593015.1"/>
    </source>
</evidence>
<sequence length="298" mass="31498">MAKRAPQEVFARRISGDPGIAEKLLDVVGKIPTPREGKAADPEPRAREIARKAAAKAAASAGTLALPPGPLGWLTIGPELYAVWKIQAQMVADIAGAYGKPELLTREQMLYCLFGHTAASAFRDLVIRIGERYVVRRAPLSALYAIGNKIALRIAQRSAGRIITRWVPALGALGVAGYVYIDTGRVADTSIELFSSGVRIEGELEVEGVEEMAKAEAASRRTKTGGRAKAKAKANSRSKASSEAAESRGPTRKPASTAKPPSPASKAASRPAPSRRPSAPRKPRRKLNGAGASHPSEG</sequence>
<reference evidence="2" key="1">
    <citation type="submission" date="2022-04" db="EMBL/GenBank/DDBJ databases">
        <title>Lysobacter sp. CAU 1642 isolated from sea sand.</title>
        <authorList>
            <person name="Kim W."/>
        </authorList>
    </citation>
    <scope>NUCLEOTIDE SEQUENCE</scope>
    <source>
        <strain evidence="2">CAU 1642</strain>
    </source>
</reference>
<evidence type="ECO:0000313" key="3">
    <source>
        <dbReference type="Proteomes" id="UP001431449"/>
    </source>
</evidence>
<name>A0ABT0GEP0_9GAMM</name>
<gene>
    <name evidence="2" type="ORF">M0G41_04940</name>
</gene>
<dbReference type="EMBL" id="JALNMH010000003">
    <property type="protein sequence ID" value="MCK7593015.1"/>
    <property type="molecule type" value="Genomic_DNA"/>
</dbReference>
<keyword evidence="3" id="KW-1185">Reference proteome</keyword>
<evidence type="ECO:0000256" key="1">
    <source>
        <dbReference type="SAM" id="MobiDB-lite"/>
    </source>
</evidence>
<dbReference type="Proteomes" id="UP001431449">
    <property type="component" value="Unassembled WGS sequence"/>
</dbReference>
<comment type="caution">
    <text evidence="2">The sequence shown here is derived from an EMBL/GenBank/DDBJ whole genome shotgun (WGS) entry which is preliminary data.</text>
</comment>
<feature type="compositionally biased region" description="Low complexity" evidence="1">
    <location>
        <begin position="237"/>
        <end position="277"/>
    </location>
</feature>
<feature type="compositionally biased region" description="Basic residues" evidence="1">
    <location>
        <begin position="278"/>
        <end position="287"/>
    </location>
</feature>
<accession>A0ABT0GEP0</accession>
<feature type="region of interest" description="Disordered" evidence="1">
    <location>
        <begin position="215"/>
        <end position="298"/>
    </location>
</feature>
<proteinExistence type="predicted"/>
<dbReference type="RefSeq" id="WP_248205904.1">
    <property type="nucleotide sequence ID" value="NZ_JALNMH010000003.1"/>
</dbReference>
<protein>
    <submittedName>
        <fullName evidence="2">Uncharacterized protein</fullName>
    </submittedName>
</protein>
<organism evidence="2 3">
    <name type="scientific">Pseudomarimonas salicorniae</name>
    <dbReference type="NCBI Taxonomy" id="2933270"/>
    <lineage>
        <taxon>Bacteria</taxon>
        <taxon>Pseudomonadati</taxon>
        <taxon>Pseudomonadota</taxon>
        <taxon>Gammaproteobacteria</taxon>
        <taxon>Lysobacterales</taxon>
        <taxon>Lysobacteraceae</taxon>
        <taxon>Pseudomarimonas</taxon>
    </lineage>
</organism>